<dbReference type="InterPro" id="IPR027414">
    <property type="entry name" value="GH95_N_dom"/>
</dbReference>
<dbReference type="Proteomes" id="UP000316727">
    <property type="component" value="Unassembled WGS sequence"/>
</dbReference>
<organism evidence="3 4">
    <name type="scientific">Pontibacter mangrovi</name>
    <dbReference type="NCBI Taxonomy" id="2589816"/>
    <lineage>
        <taxon>Bacteria</taxon>
        <taxon>Pseudomonadati</taxon>
        <taxon>Bacteroidota</taxon>
        <taxon>Cytophagia</taxon>
        <taxon>Cytophagales</taxon>
        <taxon>Hymenobacteraceae</taxon>
        <taxon>Pontibacter</taxon>
    </lineage>
</organism>
<dbReference type="Gene3D" id="2.70.98.50">
    <property type="entry name" value="putative glycoside hydrolase family protein from bacillus halodurans"/>
    <property type="match status" value="1"/>
</dbReference>
<dbReference type="GO" id="GO:0004560">
    <property type="term" value="F:alpha-L-fucosidase activity"/>
    <property type="evidence" value="ECO:0007669"/>
    <property type="project" value="TreeGrafter"/>
</dbReference>
<feature type="compositionally biased region" description="Basic residues" evidence="1">
    <location>
        <begin position="159"/>
        <end position="168"/>
    </location>
</feature>
<evidence type="ECO:0000256" key="1">
    <source>
        <dbReference type="SAM" id="MobiDB-lite"/>
    </source>
</evidence>
<protein>
    <recommendedName>
        <fullName evidence="2">Glycosyl hydrolase family 95 N-terminal domain-containing protein</fullName>
    </recommendedName>
</protein>
<dbReference type="OrthoDB" id="9802600at2"/>
<keyword evidence="4" id="KW-1185">Reference proteome</keyword>
<evidence type="ECO:0000313" key="3">
    <source>
        <dbReference type="EMBL" id="TPE43937.1"/>
    </source>
</evidence>
<name>A0A501WAV4_9BACT</name>
<comment type="caution">
    <text evidence="3">The sequence shown here is derived from an EMBL/GenBank/DDBJ whole genome shotgun (WGS) entry which is preliminary data.</text>
</comment>
<proteinExistence type="predicted"/>
<sequence>MVRQDWMREALPIGNGYMGVMFFGGVGEERLQFSEESLWSGGPHSNPKYNYGNKPEAWRYLPEIRQLIKDGKLQEANQLVQRHLTRTAPAKLEGGTDWGDYGAQQTMGDLYVQLAHGRYRAAAGAARSMAGGTGKGAAGQRRVHAGHAVGRRQTGAGKYKGRQRRHLPPRLPGQAAGLACAGRQRDTRQSERF</sequence>
<dbReference type="PANTHER" id="PTHR31084">
    <property type="entry name" value="ALPHA-L-FUCOSIDASE 2"/>
    <property type="match status" value="1"/>
</dbReference>
<evidence type="ECO:0000259" key="2">
    <source>
        <dbReference type="Pfam" id="PF14498"/>
    </source>
</evidence>
<dbReference type="EMBL" id="VFRQ01000005">
    <property type="protein sequence ID" value="TPE43937.1"/>
    <property type="molecule type" value="Genomic_DNA"/>
</dbReference>
<accession>A0A501WAV4</accession>
<feature type="region of interest" description="Disordered" evidence="1">
    <location>
        <begin position="133"/>
        <end position="193"/>
    </location>
</feature>
<feature type="compositionally biased region" description="Basic and acidic residues" evidence="1">
    <location>
        <begin position="183"/>
        <end position="193"/>
    </location>
</feature>
<reference evidence="3 4" key="1">
    <citation type="submission" date="2019-06" db="EMBL/GenBank/DDBJ databases">
        <title>A novel bacterium of genus Pontibacter, isolated from marine sediment.</title>
        <authorList>
            <person name="Huang H."/>
            <person name="Mo K."/>
            <person name="Hu Y."/>
        </authorList>
    </citation>
    <scope>NUCLEOTIDE SEQUENCE [LARGE SCALE GENOMIC DNA]</scope>
    <source>
        <strain evidence="3 4">HB172049</strain>
    </source>
</reference>
<evidence type="ECO:0000313" key="4">
    <source>
        <dbReference type="Proteomes" id="UP000316727"/>
    </source>
</evidence>
<dbReference type="AlphaFoldDB" id="A0A501WAV4"/>
<dbReference type="Pfam" id="PF14498">
    <property type="entry name" value="Glyco_hyd_65N_2"/>
    <property type="match status" value="1"/>
</dbReference>
<dbReference type="PANTHER" id="PTHR31084:SF19">
    <property type="entry name" value="GLYCOSYL HYDROLASE FAMILY 95 N-TERMINAL DOMAIN-CONTAINING PROTEIN"/>
    <property type="match status" value="1"/>
</dbReference>
<gene>
    <name evidence="3" type="ORF">FJM65_10965</name>
</gene>
<feature type="domain" description="Glycosyl hydrolase family 95 N-terminal" evidence="2">
    <location>
        <begin position="5"/>
        <end position="121"/>
    </location>
</feature>